<feature type="domain" description="Methyltransferase" evidence="2">
    <location>
        <begin position="53"/>
        <end position="147"/>
    </location>
</feature>
<gene>
    <name evidence="3" type="ORF">PEDI_04210</name>
</gene>
<protein>
    <submittedName>
        <fullName evidence="3">Methyltransferase</fullName>
    </submittedName>
</protein>
<organism evidence="3 4">
    <name type="scientific">Persicobacter diffluens</name>
    <dbReference type="NCBI Taxonomy" id="981"/>
    <lineage>
        <taxon>Bacteria</taxon>
        <taxon>Pseudomonadati</taxon>
        <taxon>Bacteroidota</taxon>
        <taxon>Cytophagia</taxon>
        <taxon>Cytophagales</taxon>
        <taxon>Persicobacteraceae</taxon>
        <taxon>Persicobacter</taxon>
    </lineage>
</organism>
<dbReference type="Gene3D" id="2.20.25.110">
    <property type="entry name" value="S-adenosyl-L-methionine-dependent methyltransferases"/>
    <property type="match status" value="1"/>
</dbReference>
<dbReference type="InterPro" id="IPR041698">
    <property type="entry name" value="Methyltransf_25"/>
</dbReference>
<reference evidence="3 4" key="1">
    <citation type="submission" date="2021-12" db="EMBL/GenBank/DDBJ databases">
        <title>Genome sequencing of bacteria with rrn-lacking chromosome and rrn-plasmid.</title>
        <authorList>
            <person name="Anda M."/>
            <person name="Iwasaki W."/>
        </authorList>
    </citation>
    <scope>NUCLEOTIDE SEQUENCE [LARGE SCALE GENOMIC DNA]</scope>
    <source>
        <strain evidence="3 4">NBRC 15940</strain>
    </source>
</reference>
<comment type="caution">
    <text evidence="3">The sequence shown here is derived from an EMBL/GenBank/DDBJ whole genome shotgun (WGS) entry which is preliminary data.</text>
</comment>
<dbReference type="InterPro" id="IPR029063">
    <property type="entry name" value="SAM-dependent_MTases_sf"/>
</dbReference>
<evidence type="ECO:0000313" key="4">
    <source>
        <dbReference type="Proteomes" id="UP001310022"/>
    </source>
</evidence>
<dbReference type="GO" id="GO:0008168">
    <property type="term" value="F:methyltransferase activity"/>
    <property type="evidence" value="ECO:0007669"/>
    <property type="project" value="UniProtKB-KW"/>
</dbReference>
<accession>A0AAN4VV47</accession>
<keyword evidence="3" id="KW-0489">Methyltransferase</keyword>
<sequence>MTVSRMTTKKEWFGEWFDSPYYHILYKDRDYTEAQQFISRLVEKLAFPKQAKVMDLACGKGRHSIYLNKLGFDVVGLDLSAQNVEAARQSGNSHLHFYIHDMRRVFAEGVKQFDYVLNLFTSFGYFAEEQQNQQAIESAAQALKKGGVFVLDFLNPDKVISNLVGRERKTVEEINFCITRQVDDQHFIVKDIWFEDENRPFHFQERVKAISKKEFIQYFEAAGLEVQQVYGDYYLNEYDAQKSDRMIFVARRP</sequence>
<evidence type="ECO:0000256" key="1">
    <source>
        <dbReference type="ARBA" id="ARBA00022679"/>
    </source>
</evidence>
<dbReference type="AlphaFoldDB" id="A0AAN4VV47"/>
<dbReference type="SUPFAM" id="SSF53335">
    <property type="entry name" value="S-adenosyl-L-methionine-dependent methyltransferases"/>
    <property type="match status" value="1"/>
</dbReference>
<dbReference type="Pfam" id="PF13649">
    <property type="entry name" value="Methyltransf_25"/>
    <property type="match status" value="1"/>
</dbReference>
<proteinExistence type="predicted"/>
<evidence type="ECO:0000259" key="2">
    <source>
        <dbReference type="Pfam" id="PF13649"/>
    </source>
</evidence>
<name>A0AAN4VV47_9BACT</name>
<dbReference type="Gene3D" id="3.40.50.150">
    <property type="entry name" value="Vaccinia Virus protein VP39"/>
    <property type="match status" value="1"/>
</dbReference>
<evidence type="ECO:0000313" key="3">
    <source>
        <dbReference type="EMBL" id="GJM59869.1"/>
    </source>
</evidence>
<dbReference type="PANTHER" id="PTHR43861">
    <property type="entry name" value="TRANS-ACONITATE 2-METHYLTRANSFERASE-RELATED"/>
    <property type="match status" value="1"/>
</dbReference>
<keyword evidence="1" id="KW-0808">Transferase</keyword>
<dbReference type="EMBL" id="BQKE01000001">
    <property type="protein sequence ID" value="GJM59869.1"/>
    <property type="molecule type" value="Genomic_DNA"/>
</dbReference>
<dbReference type="GO" id="GO:0032259">
    <property type="term" value="P:methylation"/>
    <property type="evidence" value="ECO:0007669"/>
    <property type="project" value="UniProtKB-KW"/>
</dbReference>
<keyword evidence="4" id="KW-1185">Reference proteome</keyword>
<dbReference type="Proteomes" id="UP001310022">
    <property type="component" value="Unassembled WGS sequence"/>
</dbReference>
<dbReference type="CDD" id="cd02440">
    <property type="entry name" value="AdoMet_MTases"/>
    <property type="match status" value="1"/>
</dbReference>